<feature type="non-terminal residue" evidence="1">
    <location>
        <position position="1"/>
    </location>
</feature>
<keyword evidence="2" id="KW-1185">Reference proteome</keyword>
<reference evidence="1" key="2">
    <citation type="submission" date="2023-06" db="EMBL/GenBank/DDBJ databases">
        <authorList>
            <consortium name="Lawrence Berkeley National Laboratory"/>
            <person name="Haridas S."/>
            <person name="Hensen N."/>
            <person name="Bonometti L."/>
            <person name="Westerberg I."/>
            <person name="Brannstrom I.O."/>
            <person name="Guillou S."/>
            <person name="Cros-Aarteil S."/>
            <person name="Calhoun S."/>
            <person name="Kuo A."/>
            <person name="Mondo S."/>
            <person name="Pangilinan J."/>
            <person name="Riley R."/>
            <person name="Labutti K."/>
            <person name="Andreopoulos B."/>
            <person name="Lipzen A."/>
            <person name="Chen C."/>
            <person name="Yanf M."/>
            <person name="Daum C."/>
            <person name="Ng V."/>
            <person name="Clum A."/>
            <person name="Steindorff A."/>
            <person name="Ohm R."/>
            <person name="Martin F."/>
            <person name="Silar P."/>
            <person name="Natvig D."/>
            <person name="Lalanne C."/>
            <person name="Gautier V."/>
            <person name="Ament-Velasquez S.L."/>
            <person name="Kruys A."/>
            <person name="Hutchinson M.I."/>
            <person name="Powell A.J."/>
            <person name="Barry K."/>
            <person name="Miller A.N."/>
            <person name="Grigoriev I.V."/>
            <person name="Debuchy R."/>
            <person name="Gladieux P."/>
            <person name="Thoren M.H."/>
            <person name="Johannesson H."/>
        </authorList>
    </citation>
    <scope>NUCLEOTIDE SEQUENCE</scope>
    <source>
        <strain evidence="1">CBS 955.72</strain>
    </source>
</reference>
<organism evidence="1 2">
    <name type="scientific">Lasiosphaeria hispida</name>
    <dbReference type="NCBI Taxonomy" id="260671"/>
    <lineage>
        <taxon>Eukaryota</taxon>
        <taxon>Fungi</taxon>
        <taxon>Dikarya</taxon>
        <taxon>Ascomycota</taxon>
        <taxon>Pezizomycotina</taxon>
        <taxon>Sordariomycetes</taxon>
        <taxon>Sordariomycetidae</taxon>
        <taxon>Sordariales</taxon>
        <taxon>Lasiosphaeriaceae</taxon>
        <taxon>Lasiosphaeria</taxon>
    </lineage>
</organism>
<evidence type="ECO:0000313" key="2">
    <source>
        <dbReference type="Proteomes" id="UP001275084"/>
    </source>
</evidence>
<sequence length="300" mass="33696">TGQPLPLTRKNLARLNTLNGDSKRKEDSAYFESETMPISTTASEFQQQAYENGILDPTASRPPHDLDALRRHLTKRRRSIPPSGLAHQQFCEEISYSYNEAEASDIMRTEIMVNYRHLDQRYSRSISRTITQIPQRDFNRNLSPPQPDLMEGLKASFLSPGLRTYALHSDRSLALCHFATEFKRTDGNLAQAVYQAAYDGAVLVYARNHALAGARAKALEGTRDHAAAALVAAIDRAAGETAVLTCATDGTIVEVFAHYFERGKYHQCRVANESLLAYPNRGRELLRNAQDYARRKSHEL</sequence>
<dbReference type="Proteomes" id="UP001275084">
    <property type="component" value="Unassembled WGS sequence"/>
</dbReference>
<protein>
    <submittedName>
        <fullName evidence="1">Uncharacterized protein</fullName>
    </submittedName>
</protein>
<comment type="caution">
    <text evidence="1">The sequence shown here is derived from an EMBL/GenBank/DDBJ whole genome shotgun (WGS) entry which is preliminary data.</text>
</comment>
<evidence type="ECO:0000313" key="1">
    <source>
        <dbReference type="EMBL" id="KAK3352780.1"/>
    </source>
</evidence>
<dbReference type="AlphaFoldDB" id="A0AAJ0MDT1"/>
<proteinExistence type="predicted"/>
<dbReference type="EMBL" id="JAUIQD010000004">
    <property type="protein sequence ID" value="KAK3352780.1"/>
    <property type="molecule type" value="Genomic_DNA"/>
</dbReference>
<name>A0AAJ0MDT1_9PEZI</name>
<reference evidence="1" key="1">
    <citation type="journal article" date="2023" name="Mol. Phylogenet. Evol.">
        <title>Genome-scale phylogeny and comparative genomics of the fungal order Sordariales.</title>
        <authorList>
            <person name="Hensen N."/>
            <person name="Bonometti L."/>
            <person name="Westerberg I."/>
            <person name="Brannstrom I.O."/>
            <person name="Guillou S."/>
            <person name="Cros-Aarteil S."/>
            <person name="Calhoun S."/>
            <person name="Haridas S."/>
            <person name="Kuo A."/>
            <person name="Mondo S."/>
            <person name="Pangilinan J."/>
            <person name="Riley R."/>
            <person name="LaButti K."/>
            <person name="Andreopoulos B."/>
            <person name="Lipzen A."/>
            <person name="Chen C."/>
            <person name="Yan M."/>
            <person name="Daum C."/>
            <person name="Ng V."/>
            <person name="Clum A."/>
            <person name="Steindorff A."/>
            <person name="Ohm R.A."/>
            <person name="Martin F."/>
            <person name="Silar P."/>
            <person name="Natvig D.O."/>
            <person name="Lalanne C."/>
            <person name="Gautier V."/>
            <person name="Ament-Velasquez S.L."/>
            <person name="Kruys A."/>
            <person name="Hutchinson M.I."/>
            <person name="Powell A.J."/>
            <person name="Barry K."/>
            <person name="Miller A.N."/>
            <person name="Grigoriev I.V."/>
            <person name="Debuchy R."/>
            <person name="Gladieux P."/>
            <person name="Hiltunen Thoren M."/>
            <person name="Johannesson H."/>
        </authorList>
    </citation>
    <scope>NUCLEOTIDE SEQUENCE</scope>
    <source>
        <strain evidence="1">CBS 955.72</strain>
    </source>
</reference>
<feature type="non-terminal residue" evidence="1">
    <location>
        <position position="300"/>
    </location>
</feature>
<accession>A0AAJ0MDT1</accession>
<gene>
    <name evidence="1" type="ORF">B0T25DRAFT_441946</name>
</gene>